<dbReference type="PATRIC" id="fig|167539.5.peg.772"/>
<dbReference type="Gene3D" id="3.40.50.300">
    <property type="entry name" value="P-loop containing nucleotide triphosphate hydrolases"/>
    <property type="match status" value="1"/>
</dbReference>
<dbReference type="AlphaFoldDB" id="Q7VCL0"/>
<dbReference type="Proteomes" id="UP000001420">
    <property type="component" value="Chromosome"/>
</dbReference>
<dbReference type="EMBL" id="AE017126">
    <property type="protein sequence ID" value="AAP99774.1"/>
    <property type="molecule type" value="Genomic_DNA"/>
</dbReference>
<dbReference type="SUPFAM" id="SSF52540">
    <property type="entry name" value="P-loop containing nucleoside triphosphate hydrolases"/>
    <property type="match status" value="1"/>
</dbReference>
<organism evidence="1 2">
    <name type="scientific">Prochlorococcus marinus (strain SARG / CCMP1375 / SS120)</name>
    <dbReference type="NCBI Taxonomy" id="167539"/>
    <lineage>
        <taxon>Bacteria</taxon>
        <taxon>Bacillati</taxon>
        <taxon>Cyanobacteriota</taxon>
        <taxon>Cyanophyceae</taxon>
        <taxon>Synechococcales</taxon>
        <taxon>Prochlorococcaceae</taxon>
        <taxon>Prochlorococcus</taxon>
    </lineage>
</organism>
<dbReference type="STRING" id="167539.Pro_0730"/>
<proteinExistence type="predicted"/>
<reference evidence="1 2" key="1">
    <citation type="journal article" date="2003" name="Proc. Natl. Acad. Sci. U.S.A.">
        <title>Genome sequence of the cyanobacterium Prochlorococcus marinus SS120, a nearly minimal oxyphototrophic genome.</title>
        <authorList>
            <person name="Dufresne A."/>
            <person name="Salanoubat M."/>
            <person name="Partensky F."/>
            <person name="Artiguenave F."/>
            <person name="Axmann I.M."/>
            <person name="Barbe V."/>
            <person name="Duprat S."/>
            <person name="Galperin M.Y."/>
            <person name="Koonin E.V."/>
            <person name="Le Gall F."/>
            <person name="Makarova K.S."/>
            <person name="Ostrowski M."/>
            <person name="Oztas S."/>
            <person name="Robert C."/>
            <person name="Rogozin I.B."/>
            <person name="Scanlan D.J."/>
            <person name="Tandeau de Marsac N."/>
            <person name="Weissenbach J."/>
            <person name="Wincker P."/>
            <person name="Wolf Y.I."/>
            <person name="Hess W.R."/>
        </authorList>
    </citation>
    <scope>NUCLEOTIDE SEQUENCE [LARGE SCALE GENOMIC DNA]</scope>
    <source>
        <strain evidence="2">SARG / CCMP1375 / SS120</strain>
    </source>
</reference>
<accession>Q7VCL0</accession>
<dbReference type="HOGENOM" id="CLU_056986_2_0_3"/>
<dbReference type="OrthoDB" id="455474at2"/>
<dbReference type="RefSeq" id="WP_011124882.1">
    <property type="nucleotide sequence ID" value="NC_005042.1"/>
</dbReference>
<gene>
    <name evidence="1" type="ordered locus">Pro_0730</name>
</gene>
<dbReference type="KEGG" id="pma:Pro_0730"/>
<evidence type="ECO:0000313" key="1">
    <source>
        <dbReference type="EMBL" id="AAP99774.1"/>
    </source>
</evidence>
<dbReference type="InterPro" id="IPR027417">
    <property type="entry name" value="P-loop_NTPase"/>
</dbReference>
<protein>
    <submittedName>
        <fullName evidence="1">Phosphoribulokinase/uridine kinase family enzyme</fullName>
    </submittedName>
</protein>
<keyword evidence="2" id="KW-1185">Reference proteome</keyword>
<dbReference type="EnsemblBacteria" id="AAP99774">
    <property type="protein sequence ID" value="AAP99774"/>
    <property type="gene ID" value="Pro_0730"/>
</dbReference>
<name>Q7VCL0_PROMA</name>
<sequence>MSDNFSNKSNLNKNISPWLDPKHSDILFPFANLQSLLNDLGWESDEWINYWLAKDGYNLAASFWAKGTKLDWLWGLGLPFLTDIKRFAKINNARKVYGISALPGCGKTSFGKWIEAAAKELDISIKVLSLDDFYLPGSELEKAMKDNPWNVPRGLPGSHSINLLENVIDKWISTGSLKAPQFDKSLRKGLGDRSGWTNSSPDVLVLEGWFLGCTPLKSSLNFNGKDDVLSPKLTIFESDYRLKVQELIKDYLPIWQRINRIWHLKANDFSSTCKWKVDQEKEMLVSKGSALQGELLSSFVRMIEASIPQESLMNIDCNVVVEINNLREILNILPSRRQF</sequence>
<evidence type="ECO:0000313" key="2">
    <source>
        <dbReference type="Proteomes" id="UP000001420"/>
    </source>
</evidence>
<dbReference type="eggNOG" id="COG4240">
    <property type="taxonomic scope" value="Bacteria"/>
</dbReference>